<dbReference type="STRING" id="279113.CPter91_1699"/>
<dbReference type="PATRIC" id="fig|279113.9.peg.1686"/>
<evidence type="ECO:0000256" key="3">
    <source>
        <dbReference type="ARBA" id="ARBA00023125"/>
    </source>
</evidence>
<dbReference type="PANTHER" id="PTHR30537">
    <property type="entry name" value="HTH-TYPE TRANSCRIPTIONAL REGULATOR"/>
    <property type="match status" value="1"/>
</dbReference>
<comment type="similarity">
    <text evidence="1">Belongs to the LysR transcriptional regulatory family.</text>
</comment>
<keyword evidence="3" id="KW-0238">DNA-binding</keyword>
<feature type="domain" description="HTH lysR-type" evidence="5">
    <location>
        <begin position="1"/>
        <end position="58"/>
    </location>
</feature>
<proteinExistence type="inferred from homology"/>
<sequence>MDLNALREFTMVALHGGFGAASRQAGIPKASLSRRVRQLEDELGVRLIDRCNHAFRLTPEGELLRQDAAPLIAELAQLEERMHPDQEPCGPLRISAPMLLAHSTLGALAAEYRKRYPQVQLEIVGEDRFVDLIIEGYDAVIRANPQENADYIGRCFLRERQVPERFPDARMG</sequence>
<dbReference type="PROSITE" id="PS50931">
    <property type="entry name" value="HTH_LYSR"/>
    <property type="match status" value="1"/>
</dbReference>
<dbReference type="Proteomes" id="UP000074561">
    <property type="component" value="Chromosome"/>
</dbReference>
<dbReference type="InterPro" id="IPR036388">
    <property type="entry name" value="WH-like_DNA-bd_sf"/>
</dbReference>
<dbReference type="SUPFAM" id="SSF53850">
    <property type="entry name" value="Periplasmic binding protein-like II"/>
    <property type="match status" value="1"/>
</dbReference>
<organism evidence="6 7">
    <name type="scientific">Collimonas pratensis</name>
    <dbReference type="NCBI Taxonomy" id="279113"/>
    <lineage>
        <taxon>Bacteria</taxon>
        <taxon>Pseudomonadati</taxon>
        <taxon>Pseudomonadota</taxon>
        <taxon>Betaproteobacteria</taxon>
        <taxon>Burkholderiales</taxon>
        <taxon>Oxalobacteraceae</taxon>
        <taxon>Collimonas</taxon>
    </lineage>
</organism>
<accession>A0A127Q360</accession>
<evidence type="ECO:0000313" key="7">
    <source>
        <dbReference type="Proteomes" id="UP000074561"/>
    </source>
</evidence>
<dbReference type="Pfam" id="PF00126">
    <property type="entry name" value="HTH_1"/>
    <property type="match status" value="1"/>
</dbReference>
<dbReference type="GO" id="GO:0003677">
    <property type="term" value="F:DNA binding"/>
    <property type="evidence" value="ECO:0007669"/>
    <property type="project" value="UniProtKB-KW"/>
</dbReference>
<name>A0A127Q360_9BURK</name>
<gene>
    <name evidence="6" type="ORF">CPter91_1699</name>
</gene>
<dbReference type="InterPro" id="IPR058163">
    <property type="entry name" value="LysR-type_TF_proteobact-type"/>
</dbReference>
<evidence type="ECO:0000313" key="6">
    <source>
        <dbReference type="EMBL" id="AMP04072.1"/>
    </source>
</evidence>
<dbReference type="Pfam" id="PF03466">
    <property type="entry name" value="LysR_substrate"/>
    <property type="match status" value="1"/>
</dbReference>
<dbReference type="RefSeq" id="WP_061939103.1">
    <property type="nucleotide sequence ID" value="NZ_CP013234.1"/>
</dbReference>
<dbReference type="OrthoDB" id="9810065at2"/>
<dbReference type="Gene3D" id="1.10.10.10">
    <property type="entry name" value="Winged helix-like DNA-binding domain superfamily/Winged helix DNA-binding domain"/>
    <property type="match status" value="1"/>
</dbReference>
<evidence type="ECO:0000256" key="1">
    <source>
        <dbReference type="ARBA" id="ARBA00009437"/>
    </source>
</evidence>
<dbReference type="EMBL" id="CP013234">
    <property type="protein sequence ID" value="AMP04072.1"/>
    <property type="molecule type" value="Genomic_DNA"/>
</dbReference>
<reference evidence="6 7" key="1">
    <citation type="submission" date="2015-11" db="EMBL/GenBank/DDBJ databases">
        <title>Exploring the genomic traits of fungus-feeding bacterial genus Collimonas.</title>
        <authorList>
            <person name="Song C."/>
            <person name="Schmidt R."/>
            <person name="de Jager V."/>
            <person name="Krzyzanowska D."/>
            <person name="Jongedijk E."/>
            <person name="Cankar K."/>
            <person name="Beekwilder J."/>
            <person name="van Veen A."/>
            <person name="de Boer W."/>
            <person name="van Veen J.A."/>
            <person name="Garbeva P."/>
        </authorList>
    </citation>
    <scope>NUCLEOTIDE SEQUENCE [LARGE SCALE GENOMIC DNA]</scope>
    <source>
        <strain evidence="6 7">Ter91</strain>
    </source>
</reference>
<dbReference type="KEGG" id="cpra:CPter91_1699"/>
<evidence type="ECO:0000256" key="2">
    <source>
        <dbReference type="ARBA" id="ARBA00023015"/>
    </source>
</evidence>
<dbReference type="FunFam" id="1.10.10.10:FF:000001">
    <property type="entry name" value="LysR family transcriptional regulator"/>
    <property type="match status" value="1"/>
</dbReference>
<evidence type="ECO:0000256" key="4">
    <source>
        <dbReference type="ARBA" id="ARBA00023163"/>
    </source>
</evidence>
<dbReference type="SUPFAM" id="SSF46785">
    <property type="entry name" value="Winged helix' DNA-binding domain"/>
    <property type="match status" value="1"/>
</dbReference>
<evidence type="ECO:0000259" key="5">
    <source>
        <dbReference type="PROSITE" id="PS50931"/>
    </source>
</evidence>
<keyword evidence="2" id="KW-0805">Transcription regulation</keyword>
<dbReference type="InterPro" id="IPR005119">
    <property type="entry name" value="LysR_subst-bd"/>
</dbReference>
<dbReference type="InterPro" id="IPR036390">
    <property type="entry name" value="WH_DNA-bd_sf"/>
</dbReference>
<dbReference type="InterPro" id="IPR000847">
    <property type="entry name" value="LysR_HTH_N"/>
</dbReference>
<dbReference type="GO" id="GO:0003700">
    <property type="term" value="F:DNA-binding transcription factor activity"/>
    <property type="evidence" value="ECO:0007669"/>
    <property type="project" value="InterPro"/>
</dbReference>
<protein>
    <submittedName>
        <fullName evidence="6">Bacterial regulatory helix-turn-helix, lysR family protein</fullName>
    </submittedName>
</protein>
<dbReference type="PANTHER" id="PTHR30537:SF5">
    <property type="entry name" value="HTH-TYPE TRANSCRIPTIONAL ACTIVATOR TTDR-RELATED"/>
    <property type="match status" value="1"/>
</dbReference>
<keyword evidence="4" id="KW-0804">Transcription</keyword>
<dbReference type="Gene3D" id="3.40.190.10">
    <property type="entry name" value="Periplasmic binding protein-like II"/>
    <property type="match status" value="1"/>
</dbReference>
<dbReference type="AlphaFoldDB" id="A0A127Q360"/>